<keyword evidence="2" id="KW-0472">Membrane</keyword>
<evidence type="ECO:0000313" key="3">
    <source>
        <dbReference type="EMBL" id="OIW34689.1"/>
    </source>
</evidence>
<feature type="compositionally biased region" description="Low complexity" evidence="1">
    <location>
        <begin position="169"/>
        <end position="198"/>
    </location>
</feature>
<keyword evidence="2" id="KW-1133">Transmembrane helix</keyword>
<evidence type="ECO:0000256" key="2">
    <source>
        <dbReference type="SAM" id="Phobius"/>
    </source>
</evidence>
<feature type="compositionally biased region" description="Acidic residues" evidence="1">
    <location>
        <begin position="147"/>
        <end position="168"/>
    </location>
</feature>
<organism evidence="3 4">
    <name type="scientific">Coniochaeta ligniaria NRRL 30616</name>
    <dbReference type="NCBI Taxonomy" id="1408157"/>
    <lineage>
        <taxon>Eukaryota</taxon>
        <taxon>Fungi</taxon>
        <taxon>Dikarya</taxon>
        <taxon>Ascomycota</taxon>
        <taxon>Pezizomycotina</taxon>
        <taxon>Sordariomycetes</taxon>
        <taxon>Sordariomycetidae</taxon>
        <taxon>Coniochaetales</taxon>
        <taxon>Coniochaetaceae</taxon>
        <taxon>Coniochaeta</taxon>
    </lineage>
</organism>
<evidence type="ECO:0000256" key="1">
    <source>
        <dbReference type="SAM" id="MobiDB-lite"/>
    </source>
</evidence>
<feature type="compositionally biased region" description="Low complexity" evidence="1">
    <location>
        <begin position="233"/>
        <end position="245"/>
    </location>
</feature>
<feature type="compositionally biased region" description="Basic and acidic residues" evidence="1">
    <location>
        <begin position="1"/>
        <end position="20"/>
    </location>
</feature>
<feature type="region of interest" description="Disordered" evidence="1">
    <location>
        <begin position="140"/>
        <end position="219"/>
    </location>
</feature>
<sequence>MDHQRIDDALEARPVNDRMRPTAQKLRRRNMARPKRHHRRLVQRDDDESGADSGLDSGPDSDDEGITLPQSRTISLARPSATLRVGSGLVLSSRTTTSTPQPTTLRFGGSSRTTISAAQATPLKLAPAFSTTAARPTGLGSALGVVEGDDIESGVESLSEDEDSDDETTTSAPPATTAPNSLTSTTVAATVSSAVSGAAPPPPAIGTSPPVTSTSSSLAQSTTLSTAVVVTSASNSRSSSSSSSSRPDQTAAPSPTKSVTSAPALTPTPLSTLSLPSPQLASSQTTTTSGVVGEATPGQVLGSVTSTEHKDMSQGEVAGAVIGTLAGVVVIVIAAFFLIKKLRRRGYHVPSLRLPFSRAGSGDTSPPRMTSGTTSWAAPWNRNLWGAASSSSSGTRSTVFAFTKKDPKTDSEMLDELVQATYAAEGGAGMTDEKSRRRLTDDLESQSPPSPGSFLDENFIDAKSYAKLEGPWPLRNPAKVSAGAAAAAAAPKTPGPVARWLDGILTPRQSTAAAPPPALVPGGGQMTTRWQPEPPLPVAKPQGSSWPPLEKPTPAFAKGSSRDRRMTQTTTTSSSVVW</sequence>
<dbReference type="STRING" id="1408157.A0A1J7JMQ8"/>
<evidence type="ECO:0000313" key="4">
    <source>
        <dbReference type="Proteomes" id="UP000182658"/>
    </source>
</evidence>
<dbReference type="AlphaFoldDB" id="A0A1J7JMQ8"/>
<name>A0A1J7JMQ8_9PEZI</name>
<proteinExistence type="predicted"/>
<keyword evidence="2" id="KW-0812">Transmembrane</keyword>
<feature type="compositionally biased region" description="Basic and acidic residues" evidence="1">
    <location>
        <begin position="431"/>
        <end position="441"/>
    </location>
</feature>
<feature type="region of interest" description="Disordered" evidence="1">
    <location>
        <begin position="424"/>
        <end position="453"/>
    </location>
</feature>
<feature type="region of interest" description="Disordered" evidence="1">
    <location>
        <begin position="1"/>
        <end position="67"/>
    </location>
</feature>
<reference evidence="3 4" key="1">
    <citation type="submission" date="2016-10" db="EMBL/GenBank/DDBJ databases">
        <title>Draft genome sequence of Coniochaeta ligniaria NRRL30616, a lignocellulolytic fungus for bioabatement of inhibitors in plant biomass hydrolysates.</title>
        <authorList>
            <consortium name="DOE Joint Genome Institute"/>
            <person name="Jimenez D.J."/>
            <person name="Hector R.E."/>
            <person name="Riley R."/>
            <person name="Sun H."/>
            <person name="Grigoriev I.V."/>
            <person name="Van Elsas J.D."/>
            <person name="Nichols N.N."/>
        </authorList>
    </citation>
    <scope>NUCLEOTIDE SEQUENCE [LARGE SCALE GENOMIC DNA]</scope>
    <source>
        <strain evidence="3 4">NRRL 30616</strain>
    </source>
</reference>
<feature type="transmembrane region" description="Helical" evidence="2">
    <location>
        <begin position="317"/>
        <end position="339"/>
    </location>
</feature>
<protein>
    <submittedName>
        <fullName evidence="3">Uncharacterized protein</fullName>
    </submittedName>
</protein>
<gene>
    <name evidence="3" type="ORF">CONLIGDRAFT_675654</name>
</gene>
<dbReference type="OrthoDB" id="5238281at2759"/>
<feature type="compositionally biased region" description="Low complexity" evidence="1">
    <location>
        <begin position="260"/>
        <end position="289"/>
    </location>
</feature>
<feature type="compositionally biased region" description="Polar residues" evidence="1">
    <location>
        <begin position="246"/>
        <end position="259"/>
    </location>
</feature>
<feature type="region of interest" description="Disordered" evidence="1">
    <location>
        <begin position="510"/>
        <end position="578"/>
    </location>
</feature>
<dbReference type="Proteomes" id="UP000182658">
    <property type="component" value="Unassembled WGS sequence"/>
</dbReference>
<dbReference type="InParanoid" id="A0A1J7JMQ8"/>
<feature type="compositionally biased region" description="Low complexity" evidence="1">
    <location>
        <begin position="567"/>
        <end position="578"/>
    </location>
</feature>
<feature type="compositionally biased region" description="Basic residues" evidence="1">
    <location>
        <begin position="25"/>
        <end position="41"/>
    </location>
</feature>
<dbReference type="EMBL" id="KV875093">
    <property type="protein sequence ID" value="OIW34689.1"/>
    <property type="molecule type" value="Genomic_DNA"/>
</dbReference>
<accession>A0A1J7JMQ8</accession>
<keyword evidence="4" id="KW-1185">Reference proteome</keyword>
<feature type="compositionally biased region" description="Low complexity" evidence="1">
    <location>
        <begin position="205"/>
        <end position="219"/>
    </location>
</feature>
<feature type="region of interest" description="Disordered" evidence="1">
    <location>
        <begin position="233"/>
        <end position="298"/>
    </location>
</feature>